<organism evidence="7 8">
    <name type="scientific">Galendromus occidentalis</name>
    <name type="common">western predatory mite</name>
    <dbReference type="NCBI Taxonomy" id="34638"/>
    <lineage>
        <taxon>Eukaryota</taxon>
        <taxon>Metazoa</taxon>
        <taxon>Ecdysozoa</taxon>
        <taxon>Arthropoda</taxon>
        <taxon>Chelicerata</taxon>
        <taxon>Arachnida</taxon>
        <taxon>Acari</taxon>
        <taxon>Parasitiformes</taxon>
        <taxon>Mesostigmata</taxon>
        <taxon>Gamasina</taxon>
        <taxon>Phytoseioidea</taxon>
        <taxon>Phytoseiidae</taxon>
        <taxon>Typhlodrominae</taxon>
        <taxon>Galendromus</taxon>
    </lineage>
</organism>
<dbReference type="SUPFAM" id="SSF48334">
    <property type="entry name" value="DNA repair protein MutS, domain III"/>
    <property type="match status" value="1"/>
</dbReference>
<keyword evidence="7" id="KW-1185">Reference proteome</keyword>
<dbReference type="Gene3D" id="3.40.50.300">
    <property type="entry name" value="P-loop containing nucleotide triphosphate hydrolases"/>
    <property type="match status" value="1"/>
</dbReference>
<dbReference type="InterPro" id="IPR007696">
    <property type="entry name" value="DNA_mismatch_repair_MutS_core"/>
</dbReference>
<keyword evidence="4" id="KW-0238">DNA-binding</keyword>
<keyword evidence="3" id="KW-0067">ATP-binding</keyword>
<sequence length="706" mass="79274">MGKHSTSGVERKHFNDKLGIDAIRRANMFPNKMSAIEVELREKYYALASANALIKYLEKVQTALAPAARSLQISFLPSPEDICHIDTITARELELVRSSSSAPSDANKYTLFDVINYTCTAAGRRALKWRLLQPFRKSEDIEEQLNNVGELINNPDALEDLRNLLSKSTDLEKIVSGLNLAATTQTDRTSALASRVQNLLALKFNLNLLESFETVLDSLNDAECTYLKSIHQFLLDSRLMEISYEINRYLIPEATLSRGVLDSLNIRMQCVRTGISHTLDEYRKLYGELIRDAEAACKDVAANHQLPVKLTYNAARGFHLTLSRKGFSAAQLPTTLLKITTEQATYHFTTEILLQVNERMEYLLDVIYDKTMVVLTPLLQSIEPYTECLYKMAEILSELDVACSLAVVATCGHGFVRPKLSDSATVVEESRHPVYTRYGTSEDHEDFQCNPIYFSRNDNVIVLSGPNNSGKSVYMKQVALMQILAQIGSYVPAKWAVFRPAGSIISRTGHGDDLQSNASTFMMEVLRIGQMIRHVEEDSLLIIDELGRGTSEEDGSALSFAVGEYLCGFTSFVIFSTHFELVMHLERFFPNVSNYHMDAEFGENGNLVYKHTLEFGIGPLSSCGVPVALNNGLSEEVCARATEIAQEIWLDSRPSRTLDENEIRLKLRRKASQLRRKLFILSKGRNSVIDTLHIDENFISVSKRKA</sequence>
<keyword evidence="5" id="KW-0469">Meiosis</keyword>
<keyword evidence="2" id="KW-0547">Nucleotide-binding</keyword>
<reference evidence="8" key="1">
    <citation type="submission" date="2025-08" db="UniProtKB">
        <authorList>
            <consortium name="RefSeq"/>
        </authorList>
    </citation>
    <scope>IDENTIFICATION</scope>
</reference>
<dbReference type="Pfam" id="PF05190">
    <property type="entry name" value="MutS_IV"/>
    <property type="match status" value="1"/>
</dbReference>
<evidence type="ECO:0000256" key="5">
    <source>
        <dbReference type="ARBA" id="ARBA00023254"/>
    </source>
</evidence>
<protein>
    <submittedName>
        <fullName evidence="8">MutS protein homolog 4</fullName>
    </submittedName>
</protein>
<name>A0AAJ6QQ47_9ACAR</name>
<dbReference type="PROSITE" id="PS00486">
    <property type="entry name" value="DNA_MISMATCH_REPAIR_2"/>
    <property type="match status" value="1"/>
</dbReference>
<evidence type="ECO:0000313" key="7">
    <source>
        <dbReference type="Proteomes" id="UP000694867"/>
    </source>
</evidence>
<dbReference type="InterPro" id="IPR007861">
    <property type="entry name" value="DNA_mismatch_repair_MutS_clamp"/>
</dbReference>
<dbReference type="Pfam" id="PF00488">
    <property type="entry name" value="MutS_V"/>
    <property type="match status" value="1"/>
</dbReference>
<dbReference type="Pfam" id="PF05192">
    <property type="entry name" value="MutS_III"/>
    <property type="match status" value="1"/>
</dbReference>
<evidence type="ECO:0000256" key="4">
    <source>
        <dbReference type="ARBA" id="ARBA00023125"/>
    </source>
</evidence>
<dbReference type="GO" id="GO:0007131">
    <property type="term" value="P:reciprocal meiotic recombination"/>
    <property type="evidence" value="ECO:0007669"/>
    <property type="project" value="TreeGrafter"/>
</dbReference>
<dbReference type="PANTHER" id="PTHR11361">
    <property type="entry name" value="DNA MISMATCH REPAIR PROTEIN MUTS FAMILY MEMBER"/>
    <property type="match status" value="1"/>
</dbReference>
<dbReference type="KEGG" id="goe:100898828"/>
<dbReference type="GO" id="GO:0030983">
    <property type="term" value="F:mismatched DNA binding"/>
    <property type="evidence" value="ECO:0007669"/>
    <property type="project" value="InterPro"/>
</dbReference>
<dbReference type="PANTHER" id="PTHR11361:SF21">
    <property type="entry name" value="MUTS PROTEIN HOMOLOG 4"/>
    <property type="match status" value="1"/>
</dbReference>
<evidence type="ECO:0000259" key="6">
    <source>
        <dbReference type="PROSITE" id="PS00486"/>
    </source>
</evidence>
<dbReference type="SUPFAM" id="SSF52540">
    <property type="entry name" value="P-loop containing nucleoside triphosphate hydrolases"/>
    <property type="match status" value="1"/>
</dbReference>
<dbReference type="GO" id="GO:0005524">
    <property type="term" value="F:ATP binding"/>
    <property type="evidence" value="ECO:0007669"/>
    <property type="project" value="UniProtKB-KW"/>
</dbReference>
<dbReference type="GeneID" id="100898828"/>
<dbReference type="PIRSF" id="PIRSF005813">
    <property type="entry name" value="MSH2"/>
    <property type="match status" value="1"/>
</dbReference>
<dbReference type="InterPro" id="IPR011184">
    <property type="entry name" value="DNA_mismatch_repair_Msh2"/>
</dbReference>
<dbReference type="SMART" id="SM00534">
    <property type="entry name" value="MUTSac"/>
    <property type="match status" value="1"/>
</dbReference>
<evidence type="ECO:0000256" key="3">
    <source>
        <dbReference type="ARBA" id="ARBA00022840"/>
    </source>
</evidence>
<evidence type="ECO:0000256" key="2">
    <source>
        <dbReference type="ARBA" id="ARBA00022741"/>
    </source>
</evidence>
<dbReference type="RefSeq" id="XP_003740226.2">
    <property type="nucleotide sequence ID" value="XM_003740178.2"/>
</dbReference>
<dbReference type="SMART" id="SM00533">
    <property type="entry name" value="MUTSd"/>
    <property type="match status" value="1"/>
</dbReference>
<feature type="domain" description="DNA mismatch repair proteins mutS family" evidence="6">
    <location>
        <begin position="539"/>
        <end position="555"/>
    </location>
</feature>
<dbReference type="AlphaFoldDB" id="A0AAJ6QQ47"/>
<dbReference type="InterPro" id="IPR036187">
    <property type="entry name" value="DNA_mismatch_repair_MutS_sf"/>
</dbReference>
<dbReference type="GO" id="GO:0005634">
    <property type="term" value="C:nucleus"/>
    <property type="evidence" value="ECO:0007669"/>
    <property type="project" value="TreeGrafter"/>
</dbReference>
<evidence type="ECO:0000256" key="1">
    <source>
        <dbReference type="ARBA" id="ARBA00006271"/>
    </source>
</evidence>
<gene>
    <name evidence="8" type="primary">LOC100898828</name>
</gene>
<evidence type="ECO:0000313" key="8">
    <source>
        <dbReference type="RefSeq" id="XP_003740226.2"/>
    </source>
</evidence>
<dbReference type="Proteomes" id="UP000694867">
    <property type="component" value="Unplaced"/>
</dbReference>
<dbReference type="InterPro" id="IPR045076">
    <property type="entry name" value="MutS"/>
</dbReference>
<dbReference type="GO" id="GO:0006298">
    <property type="term" value="P:mismatch repair"/>
    <property type="evidence" value="ECO:0007669"/>
    <property type="project" value="InterPro"/>
</dbReference>
<dbReference type="InterPro" id="IPR027417">
    <property type="entry name" value="P-loop_NTPase"/>
</dbReference>
<dbReference type="Gene3D" id="1.10.1420.10">
    <property type="match status" value="2"/>
</dbReference>
<comment type="similarity">
    <text evidence="1">Belongs to the DNA mismatch repair MutS family.</text>
</comment>
<accession>A0AAJ6QQ47</accession>
<dbReference type="GO" id="GO:0140664">
    <property type="term" value="F:ATP-dependent DNA damage sensor activity"/>
    <property type="evidence" value="ECO:0007669"/>
    <property type="project" value="InterPro"/>
</dbReference>
<proteinExistence type="inferred from homology"/>
<dbReference type="InterPro" id="IPR000432">
    <property type="entry name" value="DNA_mismatch_repair_MutS_C"/>
</dbReference>